<dbReference type="OMA" id="QICAIRT"/>
<feature type="domain" description="Phosphatidic acid phosphatase type 2/haloperoxidase" evidence="7">
    <location>
        <begin position="86"/>
        <end position="231"/>
    </location>
</feature>
<feature type="transmembrane region" description="Helical" evidence="6">
    <location>
        <begin position="84"/>
        <end position="103"/>
    </location>
</feature>
<keyword evidence="4 6" id="KW-1133">Transmembrane helix</keyword>
<protein>
    <recommendedName>
        <fullName evidence="7">Phosphatidic acid phosphatase type 2/haloperoxidase domain-containing protein</fullName>
    </recommendedName>
</protein>
<name>A0A9Q0RKX0_BLOTA</name>
<evidence type="ECO:0000256" key="4">
    <source>
        <dbReference type="ARBA" id="ARBA00022989"/>
    </source>
</evidence>
<dbReference type="PANTHER" id="PTHR10165">
    <property type="entry name" value="LIPID PHOSPHATE PHOSPHATASE"/>
    <property type="match status" value="1"/>
</dbReference>
<evidence type="ECO:0000256" key="5">
    <source>
        <dbReference type="ARBA" id="ARBA00023136"/>
    </source>
</evidence>
<dbReference type="GO" id="GO:0005886">
    <property type="term" value="C:plasma membrane"/>
    <property type="evidence" value="ECO:0007669"/>
    <property type="project" value="TreeGrafter"/>
</dbReference>
<feature type="transmembrane region" description="Helical" evidence="6">
    <location>
        <begin position="216"/>
        <end position="238"/>
    </location>
</feature>
<evidence type="ECO:0000256" key="6">
    <source>
        <dbReference type="SAM" id="Phobius"/>
    </source>
</evidence>
<dbReference type="GO" id="GO:0008195">
    <property type="term" value="F:phosphatidate phosphatase activity"/>
    <property type="evidence" value="ECO:0007669"/>
    <property type="project" value="TreeGrafter"/>
</dbReference>
<dbReference type="Pfam" id="PF01569">
    <property type="entry name" value="PAP2"/>
    <property type="match status" value="1"/>
</dbReference>
<proteinExistence type="inferred from homology"/>
<accession>A0A9Q0RKX0</accession>
<dbReference type="PANTHER" id="PTHR10165:SF103">
    <property type="entry name" value="PHOSPHOLIPID PHOSPHATASE HOMOLOG 1.2 HOMOLOG"/>
    <property type="match status" value="1"/>
</dbReference>
<keyword evidence="5 6" id="KW-0472">Membrane</keyword>
<feature type="transmembrane region" description="Helical" evidence="6">
    <location>
        <begin position="49"/>
        <end position="72"/>
    </location>
</feature>
<sequence>MCSQHWKTFVAFSILGIFTIIGLASRPNSTGFFCNDETIRMPYNHTQTLSLPLLFILCYVLSSIGFILNRYYFSKTQCWLLLKYDYLSFTFGFMYTIFLTLMVKIVSGRLRPHFIEFCDSTKLLNLYCVDNSNTFNEQYECINNIDLFKGSGSFFSAHSSMASFSMTYLILYIQNSLPPSIVQKSIKLLVQCMLLNITIMVGYTRIMDYYNHWEDVLVGLSFGAFVACWTHFNIAHYFQQNNNQICAIRTTSINISDREMGFLLNNDQTNVINDEPIFALPKTCIRRTSHSPEHVPLLTHVDSSQSFYQTV</sequence>
<dbReference type="InterPro" id="IPR043216">
    <property type="entry name" value="PAP-like"/>
</dbReference>
<keyword evidence="3 6" id="KW-0812">Transmembrane</keyword>
<comment type="similarity">
    <text evidence="2">Belongs to the PA-phosphatase related phosphoesterase family.</text>
</comment>
<organism evidence="8 9">
    <name type="scientific">Blomia tropicalis</name>
    <name type="common">Mite</name>
    <dbReference type="NCBI Taxonomy" id="40697"/>
    <lineage>
        <taxon>Eukaryota</taxon>
        <taxon>Metazoa</taxon>
        <taxon>Ecdysozoa</taxon>
        <taxon>Arthropoda</taxon>
        <taxon>Chelicerata</taxon>
        <taxon>Arachnida</taxon>
        <taxon>Acari</taxon>
        <taxon>Acariformes</taxon>
        <taxon>Sarcoptiformes</taxon>
        <taxon>Astigmata</taxon>
        <taxon>Glycyphagoidea</taxon>
        <taxon>Echimyopodidae</taxon>
        <taxon>Blomia</taxon>
    </lineage>
</organism>
<dbReference type="SMART" id="SM00014">
    <property type="entry name" value="acidPPc"/>
    <property type="match status" value="1"/>
</dbReference>
<dbReference type="SUPFAM" id="SSF48317">
    <property type="entry name" value="Acid phosphatase/Vanadium-dependent haloperoxidase"/>
    <property type="match status" value="1"/>
</dbReference>
<evidence type="ECO:0000313" key="8">
    <source>
        <dbReference type="EMBL" id="KAJ6217840.1"/>
    </source>
</evidence>
<dbReference type="AlphaFoldDB" id="A0A9Q0RKX0"/>
<evidence type="ECO:0000256" key="3">
    <source>
        <dbReference type="ARBA" id="ARBA00022692"/>
    </source>
</evidence>
<feature type="transmembrane region" description="Helical" evidence="6">
    <location>
        <begin position="185"/>
        <end position="204"/>
    </location>
</feature>
<gene>
    <name evidence="8" type="ORF">RDWZM_008997</name>
</gene>
<evidence type="ECO:0000256" key="1">
    <source>
        <dbReference type="ARBA" id="ARBA00004141"/>
    </source>
</evidence>
<dbReference type="OrthoDB" id="8907274at2759"/>
<dbReference type="InterPro" id="IPR036938">
    <property type="entry name" value="PAP2/HPO_sf"/>
</dbReference>
<dbReference type="EMBL" id="JAPWDV010000003">
    <property type="protein sequence ID" value="KAJ6217840.1"/>
    <property type="molecule type" value="Genomic_DNA"/>
</dbReference>
<dbReference type="Gene3D" id="1.20.144.10">
    <property type="entry name" value="Phosphatidic acid phosphatase type 2/haloperoxidase"/>
    <property type="match status" value="1"/>
</dbReference>
<evidence type="ECO:0000259" key="7">
    <source>
        <dbReference type="SMART" id="SM00014"/>
    </source>
</evidence>
<evidence type="ECO:0000256" key="2">
    <source>
        <dbReference type="ARBA" id="ARBA00008816"/>
    </source>
</evidence>
<dbReference type="GO" id="GO:0046839">
    <property type="term" value="P:phospholipid dephosphorylation"/>
    <property type="evidence" value="ECO:0007669"/>
    <property type="project" value="TreeGrafter"/>
</dbReference>
<dbReference type="GO" id="GO:0007165">
    <property type="term" value="P:signal transduction"/>
    <property type="evidence" value="ECO:0007669"/>
    <property type="project" value="TreeGrafter"/>
</dbReference>
<dbReference type="GO" id="GO:0006644">
    <property type="term" value="P:phospholipid metabolic process"/>
    <property type="evidence" value="ECO:0007669"/>
    <property type="project" value="InterPro"/>
</dbReference>
<feature type="transmembrane region" description="Helical" evidence="6">
    <location>
        <begin position="6"/>
        <end position="24"/>
    </location>
</feature>
<evidence type="ECO:0000313" key="9">
    <source>
        <dbReference type="Proteomes" id="UP001142055"/>
    </source>
</evidence>
<comment type="caution">
    <text evidence="8">The sequence shown here is derived from an EMBL/GenBank/DDBJ whole genome shotgun (WGS) entry which is preliminary data.</text>
</comment>
<dbReference type="InterPro" id="IPR000326">
    <property type="entry name" value="PAP2/HPO"/>
</dbReference>
<comment type="subcellular location">
    <subcellularLocation>
        <location evidence="1">Membrane</location>
        <topology evidence="1">Multi-pass membrane protein</topology>
    </subcellularLocation>
</comment>
<dbReference type="Proteomes" id="UP001142055">
    <property type="component" value="Chromosome 3"/>
</dbReference>
<keyword evidence="9" id="KW-1185">Reference proteome</keyword>
<reference evidence="8" key="1">
    <citation type="submission" date="2022-12" db="EMBL/GenBank/DDBJ databases">
        <title>Genome assemblies of Blomia tropicalis.</title>
        <authorList>
            <person name="Cui Y."/>
        </authorList>
    </citation>
    <scope>NUCLEOTIDE SEQUENCE</scope>
    <source>
        <tissue evidence="8">Adult mites</tissue>
    </source>
</reference>
<feature type="transmembrane region" description="Helical" evidence="6">
    <location>
        <begin position="154"/>
        <end position="173"/>
    </location>
</feature>